<evidence type="ECO:0000259" key="1">
    <source>
        <dbReference type="Pfam" id="PF01796"/>
    </source>
</evidence>
<feature type="domain" description="ChsH2 rubredoxin-like zinc ribbon" evidence="2">
    <location>
        <begin position="46"/>
        <end position="78"/>
    </location>
</feature>
<dbReference type="Proteomes" id="UP000197025">
    <property type="component" value="Unassembled WGS sequence"/>
</dbReference>
<dbReference type="EMBL" id="FYEK01000007">
    <property type="protein sequence ID" value="SNB59493.1"/>
    <property type="molecule type" value="Genomic_DNA"/>
</dbReference>
<feature type="domain" description="ChsH2 C-terminal OB-fold" evidence="1">
    <location>
        <begin position="81"/>
        <end position="154"/>
    </location>
</feature>
<accession>A0A212QJB2</accession>
<dbReference type="PANTHER" id="PTHR34075">
    <property type="entry name" value="BLR3430 PROTEIN"/>
    <property type="match status" value="1"/>
</dbReference>
<evidence type="ECO:0000313" key="4">
    <source>
        <dbReference type="Proteomes" id="UP000197025"/>
    </source>
</evidence>
<dbReference type="Pfam" id="PF01796">
    <property type="entry name" value="OB_ChsH2_C"/>
    <property type="match status" value="1"/>
</dbReference>
<proteinExistence type="predicted"/>
<organism evidence="3 4">
    <name type="scientific">Thermoflexus hugenholtzii JAD2</name>
    <dbReference type="NCBI Taxonomy" id="877466"/>
    <lineage>
        <taxon>Bacteria</taxon>
        <taxon>Bacillati</taxon>
        <taxon>Chloroflexota</taxon>
        <taxon>Thermoflexia</taxon>
        <taxon>Thermoflexales</taxon>
        <taxon>Thermoflexaceae</taxon>
        <taxon>Thermoflexus</taxon>
    </lineage>
</organism>
<evidence type="ECO:0008006" key="5">
    <source>
        <dbReference type="Google" id="ProtNLM"/>
    </source>
</evidence>
<dbReference type="SUPFAM" id="SSF50249">
    <property type="entry name" value="Nucleic acid-binding proteins"/>
    <property type="match status" value="1"/>
</dbReference>
<dbReference type="AlphaFoldDB" id="A0A212QJB2"/>
<dbReference type="InterPro" id="IPR012340">
    <property type="entry name" value="NA-bd_OB-fold"/>
</dbReference>
<dbReference type="Pfam" id="PF12172">
    <property type="entry name" value="zf-ChsH2"/>
    <property type="match status" value="1"/>
</dbReference>
<dbReference type="Gene3D" id="6.10.30.10">
    <property type="match status" value="1"/>
</dbReference>
<keyword evidence="4" id="KW-1185">Reference proteome</keyword>
<gene>
    <name evidence="3" type="ORF">SAMN02746019_00024620</name>
</gene>
<dbReference type="PANTHER" id="PTHR34075:SF4">
    <property type="entry name" value="DUF35 DOMAIN-CONTAINING PROTEIN"/>
    <property type="match status" value="1"/>
</dbReference>
<reference evidence="4" key="1">
    <citation type="submission" date="2017-06" db="EMBL/GenBank/DDBJ databases">
        <authorList>
            <person name="Varghese N."/>
            <person name="Submissions S."/>
        </authorList>
    </citation>
    <scope>NUCLEOTIDE SEQUENCE [LARGE SCALE GENOMIC DNA]</scope>
    <source>
        <strain evidence="4">JAD2</strain>
    </source>
</reference>
<dbReference type="OrthoDB" id="5514845at2"/>
<sequence length="174" mass="19704">MERWVYPTTGLRPEDIEQGRVLTTRAPLRGEYAWDAGVAVGRFLAELKNGRLIGRRCRSCGRVMIPPRMFCEQCFRPTDEWVPLADTGTVITFSVCTISWDMRRLEVPEVPAVIAIDGASPGMGILHKLGEVGQTLEEILQRVRVGMRVQAVWKPPHEREGAITDIRYFRPLEA</sequence>
<protein>
    <recommendedName>
        <fullName evidence="5">Zn-ribbon domain-containing OB-fold protein</fullName>
    </recommendedName>
</protein>
<dbReference type="InterPro" id="IPR022002">
    <property type="entry name" value="ChsH2_Znr"/>
</dbReference>
<name>A0A212QJB2_9CHLR</name>
<dbReference type="InParanoid" id="A0A212QJB2"/>
<dbReference type="RefSeq" id="WP_088570247.1">
    <property type="nucleotide sequence ID" value="NZ_FYEK01000007.1"/>
</dbReference>
<evidence type="ECO:0000313" key="3">
    <source>
        <dbReference type="EMBL" id="SNB59493.1"/>
    </source>
</evidence>
<dbReference type="InterPro" id="IPR002878">
    <property type="entry name" value="ChsH2_C"/>
</dbReference>
<evidence type="ECO:0000259" key="2">
    <source>
        <dbReference type="Pfam" id="PF12172"/>
    </source>
</evidence>
<dbReference type="InterPro" id="IPR052513">
    <property type="entry name" value="Thioester_dehydratase-like"/>
</dbReference>